<dbReference type="EMBL" id="JAFBEB010000010">
    <property type="protein sequence ID" value="MBM7591230.1"/>
    <property type="molecule type" value="Genomic_DNA"/>
</dbReference>
<organism evidence="1 2">
    <name type="scientific">Brevibacillus fulvus</name>
    <dbReference type="NCBI Taxonomy" id="1125967"/>
    <lineage>
        <taxon>Bacteria</taxon>
        <taxon>Bacillati</taxon>
        <taxon>Bacillota</taxon>
        <taxon>Bacilli</taxon>
        <taxon>Bacillales</taxon>
        <taxon>Paenibacillaceae</taxon>
        <taxon>Brevibacillus</taxon>
    </lineage>
</organism>
<name>A0A938Y0T0_9BACL</name>
<keyword evidence="2" id="KW-1185">Reference proteome</keyword>
<protein>
    <submittedName>
        <fullName evidence="1">Uncharacterized protein</fullName>
    </submittedName>
</protein>
<proteinExistence type="predicted"/>
<gene>
    <name evidence="1" type="ORF">JOD01_002857</name>
</gene>
<sequence length="88" mass="9953">MKLTVKQSAVLKAMTTEWQTPTQIARVMQMQGTLDEHKSSDYWVEMNGSSYVNQPLKALIRKGLVKMNPDKRGQYRLTPGGVAIQETI</sequence>
<evidence type="ECO:0000313" key="1">
    <source>
        <dbReference type="EMBL" id="MBM7591230.1"/>
    </source>
</evidence>
<dbReference type="AlphaFoldDB" id="A0A938Y0T0"/>
<dbReference type="Proteomes" id="UP000717624">
    <property type="component" value="Unassembled WGS sequence"/>
</dbReference>
<comment type="caution">
    <text evidence="1">The sequence shown here is derived from an EMBL/GenBank/DDBJ whole genome shotgun (WGS) entry which is preliminary data.</text>
</comment>
<dbReference type="RefSeq" id="WP_204518951.1">
    <property type="nucleotide sequence ID" value="NZ_BAABIN010000012.1"/>
</dbReference>
<reference evidence="1" key="1">
    <citation type="submission" date="2021-01" db="EMBL/GenBank/DDBJ databases">
        <title>Genomic Encyclopedia of Type Strains, Phase IV (KMG-IV): sequencing the most valuable type-strain genomes for metagenomic binning, comparative biology and taxonomic classification.</title>
        <authorList>
            <person name="Goeker M."/>
        </authorList>
    </citation>
    <scope>NUCLEOTIDE SEQUENCE</scope>
    <source>
        <strain evidence="1">DSM 25523</strain>
    </source>
</reference>
<evidence type="ECO:0000313" key="2">
    <source>
        <dbReference type="Proteomes" id="UP000717624"/>
    </source>
</evidence>
<accession>A0A938Y0T0</accession>